<sequence length="184" mass="20084">MSSEDVLTSRLADLESDAFHLKLRNYYLERRVSRSLHGAENSEEQLVKLLEDAPEVRIGPREDAEREKKKRTAAEVALEILRSERSVAEGRVPEEAARELRALRDEVAAMTRAPRGDGRRALARAAALAAAAEDATRAALRARDDAEAAAAAERRTGSSSRIGKAKRDPPARKRSISSSGDDAA</sequence>
<evidence type="ECO:0008006" key="4">
    <source>
        <dbReference type="Google" id="ProtNLM"/>
    </source>
</evidence>
<protein>
    <recommendedName>
        <fullName evidence="4">Centrosomin N-terminal motif 1 domain-containing protein</fullName>
    </recommendedName>
</protein>
<comment type="caution">
    <text evidence="2">The sequence shown here is derived from an EMBL/GenBank/DDBJ whole genome shotgun (WGS) entry which is preliminary data.</text>
</comment>
<organism evidence="2 3">
    <name type="scientific">Aureococcus anophagefferens</name>
    <name type="common">Harmful bloom alga</name>
    <dbReference type="NCBI Taxonomy" id="44056"/>
    <lineage>
        <taxon>Eukaryota</taxon>
        <taxon>Sar</taxon>
        <taxon>Stramenopiles</taxon>
        <taxon>Ochrophyta</taxon>
        <taxon>Pelagophyceae</taxon>
        <taxon>Pelagomonadales</taxon>
        <taxon>Pelagomonadaceae</taxon>
        <taxon>Aureococcus</taxon>
    </lineage>
</organism>
<dbReference type="EMBL" id="JBBJCI010000368">
    <property type="protein sequence ID" value="KAK7232466.1"/>
    <property type="molecule type" value="Genomic_DNA"/>
</dbReference>
<evidence type="ECO:0000256" key="1">
    <source>
        <dbReference type="SAM" id="MobiDB-lite"/>
    </source>
</evidence>
<evidence type="ECO:0000313" key="3">
    <source>
        <dbReference type="Proteomes" id="UP001363151"/>
    </source>
</evidence>
<name>A0ABR1FKD8_AURAN</name>
<keyword evidence="3" id="KW-1185">Reference proteome</keyword>
<gene>
    <name evidence="2" type="ORF">SO694_00032259</name>
</gene>
<accession>A0ABR1FKD8</accession>
<feature type="region of interest" description="Disordered" evidence="1">
    <location>
        <begin position="141"/>
        <end position="184"/>
    </location>
</feature>
<proteinExistence type="predicted"/>
<evidence type="ECO:0000313" key="2">
    <source>
        <dbReference type="EMBL" id="KAK7232466.1"/>
    </source>
</evidence>
<reference evidence="2 3" key="1">
    <citation type="submission" date="2024-03" db="EMBL/GenBank/DDBJ databases">
        <title>Aureococcus anophagefferens CCMP1851 and Kratosvirus quantuckense: Draft genome of a second virus-susceptible host strain in the model system.</title>
        <authorList>
            <person name="Chase E."/>
            <person name="Truchon A.R."/>
            <person name="Schepens W."/>
            <person name="Wilhelm S.W."/>
        </authorList>
    </citation>
    <scope>NUCLEOTIDE SEQUENCE [LARGE SCALE GENOMIC DNA]</scope>
    <source>
        <strain evidence="2 3">CCMP1851</strain>
    </source>
</reference>
<feature type="compositionally biased region" description="Basic and acidic residues" evidence="1">
    <location>
        <begin position="141"/>
        <end position="156"/>
    </location>
</feature>
<dbReference type="Proteomes" id="UP001363151">
    <property type="component" value="Unassembled WGS sequence"/>
</dbReference>